<dbReference type="AlphaFoldDB" id="A0A3Q7YGF3"/>
<reference evidence="2" key="1">
    <citation type="journal article" date="2013" name="Nat. Biotechnol.">
        <title>Draft genome sequence of chickpea (Cicer arietinum) provides a resource for trait improvement.</title>
        <authorList>
            <person name="Varshney R.K."/>
            <person name="Song C."/>
            <person name="Saxena R.K."/>
            <person name="Azam S."/>
            <person name="Yu S."/>
            <person name="Sharpe A.G."/>
            <person name="Cannon S."/>
            <person name="Baek J."/>
            <person name="Rosen B.D."/>
            <person name="Tar'an B."/>
            <person name="Millan T."/>
            <person name="Zhang X."/>
            <person name="Ramsay L.D."/>
            <person name="Iwata A."/>
            <person name="Wang Y."/>
            <person name="Nelson W."/>
            <person name="Farmer A.D."/>
            <person name="Gaur P.M."/>
            <person name="Soderlund C."/>
            <person name="Penmetsa R.V."/>
            <person name="Xu C."/>
            <person name="Bharti A.K."/>
            <person name="He W."/>
            <person name="Winter P."/>
            <person name="Zhao S."/>
            <person name="Hane J.K."/>
            <person name="Carrasquilla-Garcia N."/>
            <person name="Condie J.A."/>
            <person name="Upadhyaya H.D."/>
            <person name="Luo M.C."/>
            <person name="Thudi M."/>
            <person name="Gowda C.L."/>
            <person name="Singh N.P."/>
            <person name="Lichtenzveig J."/>
            <person name="Gali K.K."/>
            <person name="Rubio J."/>
            <person name="Nadarajan N."/>
            <person name="Dolezel J."/>
            <person name="Bansal K.C."/>
            <person name="Xu X."/>
            <person name="Edwards D."/>
            <person name="Zhang G."/>
            <person name="Kahl G."/>
            <person name="Gil J."/>
            <person name="Singh K.B."/>
            <person name="Datta S.K."/>
            <person name="Jackson S.A."/>
            <person name="Wang J."/>
            <person name="Cook D.R."/>
        </authorList>
    </citation>
    <scope>NUCLEOTIDE SEQUENCE [LARGE SCALE GENOMIC DNA]</scope>
    <source>
        <strain evidence="2">cv. CDC Frontier</strain>
    </source>
</reference>
<sequence length="174" mass="18562">MESETASCNVGLKSIHEGVTPCVIYLSSPTHRKVGKGKLYNTSGEVLHNTPILAGHVKVSPIVAFEPTAPLPIPDNDGDMQLLGEAIGSYAAWPTHLVALDKIQLNKPPVQPKKAIKPQKLEANRACKLQRLEDNKAAKVAARTLDRGKSVAAAAAPKISQPCLANYGRVLTSK</sequence>
<dbReference type="PANTHER" id="PTHR33018">
    <property type="entry name" value="OS10G0338966 PROTEIN-RELATED"/>
    <property type="match status" value="1"/>
</dbReference>
<proteinExistence type="predicted"/>
<dbReference type="OrthoDB" id="1426731at2759"/>
<dbReference type="RefSeq" id="XP_027192140.1">
    <property type="nucleotide sequence ID" value="XM_027336339.1"/>
</dbReference>
<evidence type="ECO:0000313" key="3">
    <source>
        <dbReference type="RefSeq" id="XP_027192140.1"/>
    </source>
</evidence>
<accession>A0A3Q7YGF3</accession>
<evidence type="ECO:0000259" key="1">
    <source>
        <dbReference type="Pfam" id="PF26133"/>
    </source>
</evidence>
<evidence type="ECO:0000313" key="2">
    <source>
        <dbReference type="Proteomes" id="UP000087171"/>
    </source>
</evidence>
<dbReference type="Proteomes" id="UP000087171">
    <property type="component" value="Chromosome Ca7"/>
</dbReference>
<dbReference type="PANTHER" id="PTHR33018:SF31">
    <property type="entry name" value="TRANSPOSASE, PTTA_EN_SPM, PLANT"/>
    <property type="match status" value="1"/>
</dbReference>
<reference evidence="3" key="2">
    <citation type="submission" date="2025-08" db="UniProtKB">
        <authorList>
            <consortium name="RefSeq"/>
        </authorList>
    </citation>
    <scope>IDENTIFICATION</scope>
    <source>
        <tissue evidence="3">Etiolated seedlings</tissue>
    </source>
</reference>
<gene>
    <name evidence="3" type="primary">LOC113787563</name>
</gene>
<feature type="domain" description="DUF8039" evidence="1">
    <location>
        <begin position="15"/>
        <end position="100"/>
    </location>
</feature>
<dbReference type="Pfam" id="PF26133">
    <property type="entry name" value="DUF8039"/>
    <property type="match status" value="1"/>
</dbReference>
<name>A0A3Q7YGF3_CICAR</name>
<keyword evidence="2" id="KW-1185">Reference proteome</keyword>
<organism evidence="2 3">
    <name type="scientific">Cicer arietinum</name>
    <name type="common">Chickpea</name>
    <name type="synonym">Garbanzo</name>
    <dbReference type="NCBI Taxonomy" id="3827"/>
    <lineage>
        <taxon>Eukaryota</taxon>
        <taxon>Viridiplantae</taxon>
        <taxon>Streptophyta</taxon>
        <taxon>Embryophyta</taxon>
        <taxon>Tracheophyta</taxon>
        <taxon>Spermatophyta</taxon>
        <taxon>Magnoliopsida</taxon>
        <taxon>eudicotyledons</taxon>
        <taxon>Gunneridae</taxon>
        <taxon>Pentapetalae</taxon>
        <taxon>rosids</taxon>
        <taxon>fabids</taxon>
        <taxon>Fabales</taxon>
        <taxon>Fabaceae</taxon>
        <taxon>Papilionoideae</taxon>
        <taxon>50 kb inversion clade</taxon>
        <taxon>NPAAA clade</taxon>
        <taxon>Hologalegina</taxon>
        <taxon>IRL clade</taxon>
        <taxon>Cicereae</taxon>
        <taxon>Cicer</taxon>
    </lineage>
</organism>
<protein>
    <submittedName>
        <fullName evidence="3">Uncharacterized protein LOC113787563</fullName>
    </submittedName>
</protein>
<dbReference type="InterPro" id="IPR058352">
    <property type="entry name" value="DUF8039"/>
</dbReference>